<name>A0ABS8XJ73_9BURK</name>
<organism evidence="9 10">
    <name type="scientific">Pelomonas cellulosilytica</name>
    <dbReference type="NCBI Taxonomy" id="2906762"/>
    <lineage>
        <taxon>Bacteria</taxon>
        <taxon>Pseudomonadati</taxon>
        <taxon>Pseudomonadota</taxon>
        <taxon>Betaproteobacteria</taxon>
        <taxon>Burkholderiales</taxon>
        <taxon>Sphaerotilaceae</taxon>
        <taxon>Roseateles</taxon>
    </lineage>
</organism>
<feature type="chain" id="PRO_5044983235" description="Cytochrome c-type biogenesis protein" evidence="7">
    <location>
        <begin position="20"/>
        <end position="153"/>
    </location>
</feature>
<evidence type="ECO:0000313" key="9">
    <source>
        <dbReference type="EMBL" id="MCE4552909.1"/>
    </source>
</evidence>
<dbReference type="RefSeq" id="WP_233369624.1">
    <property type="nucleotide sequence ID" value="NZ_JAJTWU010000001.1"/>
</dbReference>
<keyword evidence="4 7" id="KW-0732">Signal</keyword>
<keyword evidence="7" id="KW-1133">Transmembrane helix</keyword>
<sequence>MSRLLAALLCLALTATVHADVARPLAEDPVVEARLLQIAQEVRCLVCQNESLAASQADLANDLRREIRAQIRQGKTDAQIMEFLVSRYGNFVRYRPPFNTTTLLLWLGPFVAMLAGVCALLVMLHRRHVVPPAALTDEERRRAAALLNGGDRC</sequence>
<evidence type="ECO:0000256" key="2">
    <source>
        <dbReference type="ARBA" id="ARBA00022617"/>
    </source>
</evidence>
<feature type="signal peptide" evidence="7">
    <location>
        <begin position="1"/>
        <end position="19"/>
    </location>
</feature>
<evidence type="ECO:0000256" key="5">
    <source>
        <dbReference type="ARBA" id="ARBA00022748"/>
    </source>
</evidence>
<keyword evidence="10" id="KW-1185">Reference proteome</keyword>
<evidence type="ECO:0000256" key="6">
    <source>
        <dbReference type="ARBA" id="ARBA00023004"/>
    </source>
</evidence>
<feature type="transmembrane region" description="Helical" evidence="7">
    <location>
        <begin position="103"/>
        <end position="124"/>
    </location>
</feature>
<dbReference type="InterPro" id="IPR051263">
    <property type="entry name" value="C-type_cytochrome_biogenesis"/>
</dbReference>
<dbReference type="InterPro" id="IPR005616">
    <property type="entry name" value="CcmH/CycL/Ccl2/NrfF_N"/>
</dbReference>
<evidence type="ECO:0000313" key="10">
    <source>
        <dbReference type="Proteomes" id="UP001200741"/>
    </source>
</evidence>
<evidence type="ECO:0000256" key="4">
    <source>
        <dbReference type="ARBA" id="ARBA00022729"/>
    </source>
</evidence>
<dbReference type="Proteomes" id="UP001200741">
    <property type="component" value="Unassembled WGS sequence"/>
</dbReference>
<reference evidence="9 10" key="1">
    <citation type="submission" date="2021-12" db="EMBL/GenBank/DDBJ databases">
        <title>Genome seq of P8.</title>
        <authorList>
            <person name="Seo T."/>
        </authorList>
    </citation>
    <scope>NUCLEOTIDE SEQUENCE [LARGE SCALE GENOMIC DNA]</scope>
    <source>
        <strain evidence="9 10">P8</strain>
    </source>
</reference>
<comment type="similarity">
    <text evidence="1 7">Belongs to the CcmH/CycL/Ccl2/NrfF family.</text>
</comment>
<evidence type="ECO:0000256" key="3">
    <source>
        <dbReference type="ARBA" id="ARBA00022723"/>
    </source>
</evidence>
<dbReference type="InterPro" id="IPR038297">
    <property type="entry name" value="CcmH/CycL/NrfF/Ccl2_sf"/>
</dbReference>
<evidence type="ECO:0000256" key="1">
    <source>
        <dbReference type="ARBA" id="ARBA00010342"/>
    </source>
</evidence>
<feature type="domain" description="CcmH/CycL/Ccl2/NrfF N-terminal" evidence="8">
    <location>
        <begin position="8"/>
        <end position="147"/>
    </location>
</feature>
<protein>
    <recommendedName>
        <fullName evidence="7">Cytochrome c-type biogenesis protein</fullName>
    </recommendedName>
</protein>
<dbReference type="PANTHER" id="PTHR47870:SF1">
    <property type="entry name" value="CYTOCHROME C-TYPE BIOGENESIS PROTEIN CCMH"/>
    <property type="match status" value="1"/>
</dbReference>
<dbReference type="CDD" id="cd16378">
    <property type="entry name" value="CcmH_N"/>
    <property type="match status" value="1"/>
</dbReference>
<dbReference type="EMBL" id="JAJTWU010000001">
    <property type="protein sequence ID" value="MCE4552909.1"/>
    <property type="molecule type" value="Genomic_DNA"/>
</dbReference>
<proteinExistence type="inferred from homology"/>
<dbReference type="Pfam" id="PF03918">
    <property type="entry name" value="CcmH"/>
    <property type="match status" value="1"/>
</dbReference>
<evidence type="ECO:0000259" key="8">
    <source>
        <dbReference type="Pfam" id="PF03918"/>
    </source>
</evidence>
<keyword evidence="3 7" id="KW-0479">Metal-binding</keyword>
<dbReference type="Gene3D" id="1.10.8.640">
    <property type="entry name" value="Cytochrome C biogenesis protein"/>
    <property type="match status" value="1"/>
</dbReference>
<evidence type="ECO:0000256" key="7">
    <source>
        <dbReference type="RuleBase" id="RU364112"/>
    </source>
</evidence>
<keyword evidence="6 7" id="KW-0408">Iron</keyword>
<dbReference type="PANTHER" id="PTHR47870">
    <property type="entry name" value="CYTOCHROME C-TYPE BIOGENESIS PROTEIN CCMH"/>
    <property type="match status" value="1"/>
</dbReference>
<accession>A0ABS8XJ73</accession>
<comment type="caution">
    <text evidence="9">The sequence shown here is derived from an EMBL/GenBank/DDBJ whole genome shotgun (WGS) entry which is preliminary data.</text>
</comment>
<comment type="function">
    <text evidence="7">Possible subunit of a heme lyase.</text>
</comment>
<keyword evidence="7" id="KW-0472">Membrane</keyword>
<gene>
    <name evidence="9" type="ORF">LXT13_00410</name>
</gene>
<keyword evidence="2 7" id="KW-0349">Heme</keyword>
<keyword evidence="7" id="KW-0812">Transmembrane</keyword>
<keyword evidence="5" id="KW-0201">Cytochrome c-type biogenesis</keyword>